<dbReference type="EMBL" id="AJAT01000011">
    <property type="protein sequence ID" value="EOL46186.1"/>
    <property type="molecule type" value="Genomic_DNA"/>
</dbReference>
<keyword evidence="1" id="KW-0812">Transmembrane</keyword>
<evidence type="ECO:0000313" key="3">
    <source>
        <dbReference type="Proteomes" id="UP000013785"/>
    </source>
</evidence>
<dbReference type="InterPro" id="IPR020215">
    <property type="entry name" value="EbsA-like"/>
</dbReference>
<proteinExistence type="predicted"/>
<evidence type="ECO:0000256" key="1">
    <source>
        <dbReference type="SAM" id="Phobius"/>
    </source>
</evidence>
<dbReference type="PATRIC" id="fig|1158610.3.peg.973"/>
<organism evidence="2 3">
    <name type="scientific">Enterococcus phoeniculicola ATCC BAA-412</name>
    <dbReference type="NCBI Taxonomy" id="1158610"/>
    <lineage>
        <taxon>Bacteria</taxon>
        <taxon>Bacillati</taxon>
        <taxon>Bacillota</taxon>
        <taxon>Bacilli</taxon>
        <taxon>Lactobacillales</taxon>
        <taxon>Enterococcaceae</taxon>
        <taxon>Enterococcus</taxon>
    </lineage>
</organism>
<dbReference type="OrthoDB" id="2233065at2"/>
<name>R3WE87_9ENTE</name>
<sequence length="144" mass="17437">MKRTYYHWQPELSTAMIYWSGTMMIFFFSLILSLEHTRPYWASNTVLVVFLCFVYLGWRRSLFINKHQLEIRYAAFWKVTKIPYDEIEWVREGPKGIELKSKRLPKPVLFNMKVKTKEKFIKNLTSIEMNAKFFYDESLKISKD</sequence>
<evidence type="ECO:0008006" key="4">
    <source>
        <dbReference type="Google" id="ProtNLM"/>
    </source>
</evidence>
<dbReference type="STRING" id="154621.RV11_GL000469"/>
<feature type="transmembrane region" description="Helical" evidence="1">
    <location>
        <begin position="12"/>
        <end position="34"/>
    </location>
</feature>
<gene>
    <name evidence="2" type="ORF">UC3_00992</name>
</gene>
<keyword evidence="1" id="KW-0472">Membrane</keyword>
<accession>R3WE87</accession>
<feature type="transmembrane region" description="Helical" evidence="1">
    <location>
        <begin position="40"/>
        <end position="58"/>
    </location>
</feature>
<dbReference type="AlphaFoldDB" id="R3WE87"/>
<protein>
    <recommendedName>
        <fullName evidence="4">EbsA protein</fullName>
    </recommendedName>
</protein>
<reference evidence="2 3" key="1">
    <citation type="submission" date="2013-02" db="EMBL/GenBank/DDBJ databases">
        <title>The Genome Sequence of Enterococcus phoeniculicola BAA-412.</title>
        <authorList>
            <consortium name="The Broad Institute Genome Sequencing Platform"/>
            <consortium name="The Broad Institute Genome Sequencing Center for Infectious Disease"/>
            <person name="Earl A.M."/>
            <person name="Gilmore M.S."/>
            <person name="Lebreton F."/>
            <person name="Walker B."/>
            <person name="Young S.K."/>
            <person name="Zeng Q."/>
            <person name="Gargeya S."/>
            <person name="Fitzgerald M."/>
            <person name="Haas B."/>
            <person name="Abouelleil A."/>
            <person name="Alvarado L."/>
            <person name="Arachchi H.M."/>
            <person name="Berlin A.M."/>
            <person name="Chapman S.B."/>
            <person name="Dewar J."/>
            <person name="Goldberg J."/>
            <person name="Griggs A."/>
            <person name="Gujja S."/>
            <person name="Hansen M."/>
            <person name="Howarth C."/>
            <person name="Imamovic A."/>
            <person name="Larimer J."/>
            <person name="McCowan C."/>
            <person name="Murphy C."/>
            <person name="Neiman D."/>
            <person name="Pearson M."/>
            <person name="Priest M."/>
            <person name="Roberts A."/>
            <person name="Saif S."/>
            <person name="Shea T."/>
            <person name="Sisk P."/>
            <person name="Sykes S."/>
            <person name="Wortman J."/>
            <person name="Nusbaum C."/>
            <person name="Birren B."/>
        </authorList>
    </citation>
    <scope>NUCLEOTIDE SEQUENCE [LARGE SCALE GENOMIC DNA]</scope>
    <source>
        <strain evidence="2 3">ATCC BAA-412</strain>
    </source>
</reference>
<keyword evidence="1" id="KW-1133">Transmembrane helix</keyword>
<evidence type="ECO:0000313" key="2">
    <source>
        <dbReference type="EMBL" id="EOL46186.1"/>
    </source>
</evidence>
<comment type="caution">
    <text evidence="2">The sequence shown here is derived from an EMBL/GenBank/DDBJ whole genome shotgun (WGS) entry which is preliminary data.</text>
</comment>
<dbReference type="RefSeq" id="WP_010767664.1">
    <property type="nucleotide sequence ID" value="NZ_ASWE01000002.1"/>
</dbReference>
<dbReference type="Pfam" id="PF17255">
    <property type="entry name" value="EbsA"/>
    <property type="match status" value="1"/>
</dbReference>
<dbReference type="Proteomes" id="UP000013785">
    <property type="component" value="Unassembled WGS sequence"/>
</dbReference>
<dbReference type="eggNOG" id="ENOG50349T2">
    <property type="taxonomic scope" value="Bacteria"/>
</dbReference>
<dbReference type="HOGENOM" id="CLU_135677_1_0_9"/>
<keyword evidence="3" id="KW-1185">Reference proteome</keyword>